<proteinExistence type="predicted"/>
<reference evidence="2" key="1">
    <citation type="journal article" date="2024" name="Proc. Natl. Acad. Sci. U.S.A.">
        <title>Extraordinary preservation of gene collinearity over three hundred million years revealed in homosporous lycophytes.</title>
        <authorList>
            <person name="Li C."/>
            <person name="Wickell D."/>
            <person name="Kuo L.Y."/>
            <person name="Chen X."/>
            <person name="Nie B."/>
            <person name="Liao X."/>
            <person name="Peng D."/>
            <person name="Ji J."/>
            <person name="Jenkins J."/>
            <person name="Williams M."/>
            <person name="Shu S."/>
            <person name="Plott C."/>
            <person name="Barry K."/>
            <person name="Rajasekar S."/>
            <person name="Grimwood J."/>
            <person name="Han X."/>
            <person name="Sun S."/>
            <person name="Hou Z."/>
            <person name="He W."/>
            <person name="Dai G."/>
            <person name="Sun C."/>
            <person name="Schmutz J."/>
            <person name="Leebens-Mack J.H."/>
            <person name="Li F.W."/>
            <person name="Wang L."/>
        </authorList>
    </citation>
    <scope>NUCLEOTIDE SEQUENCE [LARGE SCALE GENOMIC DNA]</scope>
    <source>
        <strain evidence="2">cv. PW_Plant_1</strain>
    </source>
</reference>
<keyword evidence="2" id="KW-1185">Reference proteome</keyword>
<evidence type="ECO:0000313" key="2">
    <source>
        <dbReference type="Proteomes" id="UP001162992"/>
    </source>
</evidence>
<gene>
    <name evidence="1" type="ORF">O6H91_21G056400</name>
</gene>
<evidence type="ECO:0000313" key="1">
    <source>
        <dbReference type="EMBL" id="KAJ7518114.1"/>
    </source>
</evidence>
<accession>A0ACC2AKP2</accession>
<sequence length="303" mass="33636">MQSGSKSTPPVATGCFKCGRTGHWSRDCPYSGPASSALPNSSTSKTDAPFFNSSKLGASSSAPAAKLARTSKEPLPKLPRTRPKLTPELLLSNNGLGYVLERFPHMVKIRGPGHEVEDLKNLIEAYMHWHSHLLPYFTFDQFVEKVEKFSGAKRVRMCIREMREKVERGEELKIENNQEKTPQEGIEYQVANLDVPQCDIDMGSRETSGGEPQQGIPEPDEDLVEEFFKQATDESSLHTTGNMREEEEMAGVVQNDLPSKSSEQNTVEEGLNAAQAINAENKSRMEANRLKALERAKARVASK</sequence>
<comment type="caution">
    <text evidence="1">The sequence shown here is derived from an EMBL/GenBank/DDBJ whole genome shotgun (WGS) entry which is preliminary data.</text>
</comment>
<dbReference type="Proteomes" id="UP001162992">
    <property type="component" value="Chromosome 21"/>
</dbReference>
<organism evidence="1 2">
    <name type="scientific">Diphasiastrum complanatum</name>
    <name type="common">Issler's clubmoss</name>
    <name type="synonym">Lycopodium complanatum</name>
    <dbReference type="NCBI Taxonomy" id="34168"/>
    <lineage>
        <taxon>Eukaryota</taxon>
        <taxon>Viridiplantae</taxon>
        <taxon>Streptophyta</taxon>
        <taxon>Embryophyta</taxon>
        <taxon>Tracheophyta</taxon>
        <taxon>Lycopodiopsida</taxon>
        <taxon>Lycopodiales</taxon>
        <taxon>Lycopodiaceae</taxon>
        <taxon>Lycopodioideae</taxon>
        <taxon>Diphasiastrum</taxon>
    </lineage>
</organism>
<protein>
    <submittedName>
        <fullName evidence="1">Uncharacterized protein</fullName>
    </submittedName>
</protein>
<name>A0ACC2AKP2_DIPCM</name>
<dbReference type="EMBL" id="CM055112">
    <property type="protein sequence ID" value="KAJ7518114.1"/>
    <property type="molecule type" value="Genomic_DNA"/>
</dbReference>